<dbReference type="EMBL" id="WVTA01000006">
    <property type="protein sequence ID" value="KAK3209318.1"/>
    <property type="molecule type" value="Genomic_DNA"/>
</dbReference>
<protein>
    <recommendedName>
        <fullName evidence="7">Small ribosomal subunit protein uS7 domain-containing protein</fullName>
    </recommendedName>
</protein>
<gene>
    <name evidence="8" type="ORF">GRF29_69g1484101</name>
</gene>
<dbReference type="FunFam" id="1.10.455.10:FF:000002">
    <property type="entry name" value="40S ribosomal protein S5"/>
    <property type="match status" value="1"/>
</dbReference>
<dbReference type="Gene3D" id="1.10.455.10">
    <property type="entry name" value="Ribosomal protein S7 domain"/>
    <property type="match status" value="1"/>
</dbReference>
<dbReference type="PANTHER" id="PTHR42041:SF1">
    <property type="entry name" value="DNA ENDONUCLEASE ACTIVATOR CTP1 C-TERMINAL DOMAIN-CONTAINING PROTEIN"/>
    <property type="match status" value="1"/>
</dbReference>
<dbReference type="InterPro" id="IPR020606">
    <property type="entry name" value="Ribosomal_uS7_CS"/>
</dbReference>
<evidence type="ECO:0000259" key="7">
    <source>
        <dbReference type="Pfam" id="PF00177"/>
    </source>
</evidence>
<dbReference type="InterPro" id="IPR023798">
    <property type="entry name" value="Ribosomal_uS7_dom"/>
</dbReference>
<dbReference type="Proteomes" id="UP001280581">
    <property type="component" value="Unassembled WGS sequence"/>
</dbReference>
<evidence type="ECO:0000313" key="8">
    <source>
        <dbReference type="EMBL" id="KAK3209318.1"/>
    </source>
</evidence>
<name>A0AAN6LX24_9PLEO</name>
<evidence type="ECO:0000256" key="2">
    <source>
        <dbReference type="ARBA" id="ARBA00022980"/>
    </source>
</evidence>
<comment type="caution">
    <text evidence="8">The sequence shown here is derived from an EMBL/GenBank/DDBJ whole genome shotgun (WGS) entry which is preliminary data.</text>
</comment>
<dbReference type="NCBIfam" id="TIGR01028">
    <property type="entry name" value="uS7_euk_arch"/>
    <property type="match status" value="1"/>
</dbReference>
<keyword evidence="3 4" id="KW-0687">Ribonucleoprotein</keyword>
<dbReference type="GO" id="GO:0003723">
    <property type="term" value="F:RNA binding"/>
    <property type="evidence" value="ECO:0007669"/>
    <property type="project" value="InterPro"/>
</dbReference>
<proteinExistence type="inferred from homology"/>
<feature type="region of interest" description="Disordered" evidence="6">
    <location>
        <begin position="534"/>
        <end position="561"/>
    </location>
</feature>
<accession>A0AAN6LX24</accession>
<feature type="region of interest" description="Disordered" evidence="6">
    <location>
        <begin position="279"/>
        <end position="319"/>
    </location>
</feature>
<feature type="compositionally biased region" description="Polar residues" evidence="6">
    <location>
        <begin position="543"/>
        <end position="552"/>
    </location>
</feature>
<dbReference type="PANTHER" id="PTHR42041">
    <property type="entry name" value="DNA ENDONUCLEASE ACTIVATOR CTP1 C-TERMINAL DOMAIN-CONTAINING PROTEIN"/>
    <property type="match status" value="1"/>
</dbReference>
<evidence type="ECO:0000256" key="6">
    <source>
        <dbReference type="SAM" id="MobiDB-lite"/>
    </source>
</evidence>
<evidence type="ECO:0000313" key="9">
    <source>
        <dbReference type="Proteomes" id="UP001280581"/>
    </source>
</evidence>
<keyword evidence="5" id="KW-0175">Coiled coil</keyword>
<feature type="coiled-coil region" evidence="5">
    <location>
        <begin position="322"/>
        <end position="349"/>
    </location>
</feature>
<keyword evidence="2 4" id="KW-0689">Ribosomal protein</keyword>
<feature type="region of interest" description="Disordered" evidence="6">
    <location>
        <begin position="447"/>
        <end position="466"/>
    </location>
</feature>
<dbReference type="GO" id="GO:0015935">
    <property type="term" value="C:small ribosomal subunit"/>
    <property type="evidence" value="ECO:0007669"/>
    <property type="project" value="InterPro"/>
</dbReference>
<dbReference type="InterPro" id="IPR005716">
    <property type="entry name" value="Ribosomal_uS7_euk/arc"/>
</dbReference>
<dbReference type="PROSITE" id="PS00052">
    <property type="entry name" value="RIBOSOMAL_S7"/>
    <property type="match status" value="1"/>
</dbReference>
<feature type="domain" description="Small ribosomal subunit protein uS7" evidence="7">
    <location>
        <begin position="768"/>
        <end position="913"/>
    </location>
</feature>
<comment type="similarity">
    <text evidence="1 4">Belongs to the universal ribosomal protein uS7 family.</text>
</comment>
<dbReference type="NCBIfam" id="NF003106">
    <property type="entry name" value="PRK04027.1"/>
    <property type="match status" value="1"/>
</dbReference>
<feature type="region of interest" description="Disordered" evidence="6">
    <location>
        <begin position="573"/>
        <end position="595"/>
    </location>
</feature>
<dbReference type="InterPro" id="IPR036823">
    <property type="entry name" value="Ribosomal_uS7_dom_sf"/>
</dbReference>
<dbReference type="GO" id="GO:0003735">
    <property type="term" value="F:structural constituent of ribosome"/>
    <property type="evidence" value="ECO:0007669"/>
    <property type="project" value="InterPro"/>
</dbReference>
<evidence type="ECO:0000256" key="4">
    <source>
        <dbReference type="RuleBase" id="RU003619"/>
    </source>
</evidence>
<evidence type="ECO:0000256" key="3">
    <source>
        <dbReference type="ARBA" id="ARBA00023274"/>
    </source>
</evidence>
<reference evidence="8 9" key="1">
    <citation type="submission" date="2021-02" db="EMBL/GenBank/DDBJ databases">
        <title>Genome assembly of Pseudopithomyces chartarum.</title>
        <authorList>
            <person name="Jauregui R."/>
            <person name="Singh J."/>
            <person name="Voisey C."/>
        </authorList>
    </citation>
    <scope>NUCLEOTIDE SEQUENCE [LARGE SCALE GENOMIC DNA]</scope>
    <source>
        <strain evidence="8 9">AGR01</strain>
    </source>
</reference>
<sequence length="913" mass="102058">MSPPIPHFSMSPERGAGPLAASPALSDLRTSPLRKHRRNDSDVSVQGLAAMFENLEVKDFKEAQAKYVVALQKEKSKHAAEMTKMDRKFQMMERYRVRVEELEQDMKKMGQAHDGCVSRELYERSRKESREAIAKWENAFKRVEEHKEQWDAKIVKLNRNNEVAMTKGHVYKKAMQDAKEEVARVKPQVAILKGKNESLERMLTRVESDLKSQTKEAENYRNECYDLNMKVNTIQTDLGEEIQMLKDRLKLVEGERDALKTSLKEEEVLRIAAEGQIPLPAATTDEDDAFGSPIRSPRKQRTPERDEDDKENVAPKKSDIELKLAQQELATEKRLRERAQEQIDFMKMECQFRCCSCRIADSKGSDYVHDDSYDTAIEAIKATVPALTPPPSAHGDDQMEDITPEKSVDVSRPITPPMEQSPTENTNVGTPDQTFDTTVIIERPTSTTPEPAVMFSPTTGTFRSVPSPVKTEAFEGDTSSISNSQPGISTITELTMDAMLHNAHRPQSRLSIQPNDAKAKSGDIVIHEDVVMDSDDDDEDSNEGNTTSSPVQEASEPPVTPYLTRTITTTTTIPLHFSPMTPAVGSGKEPLTPSTVAHAPTAARTPVLGELALNKLPFDREAALEAIRQRRGRARSMAAGQDTPRKQMFEGVMERRDISEAAILIPHKSSTSNFLQRPHDDKSRHYTHTAAPVVPQHITIMSDGEVEVESPSGYAILPKDVTEEIGSIKLFNKWSYEDVEIRDISLTDYIQIRSPVYISHSAGRYAVKRFRKAQCPIIERLTNSLMMNGRNNGKKLMAVRIVAHAFEIIHIMTDQNPIQVAVDAIVNCGPREDSTRIGSAGTVRRQAVDVSPLRRVNQAIALLTIGAREASFRNIKSIAECLAEELINAAKGSSNSYAIKKKDELERVAKSNR</sequence>
<feature type="coiled-coil region" evidence="5">
    <location>
        <begin position="85"/>
        <end position="160"/>
    </location>
</feature>
<dbReference type="GO" id="GO:0006412">
    <property type="term" value="P:translation"/>
    <property type="evidence" value="ECO:0007669"/>
    <property type="project" value="InterPro"/>
</dbReference>
<feature type="region of interest" description="Disordered" evidence="6">
    <location>
        <begin position="1"/>
        <end position="40"/>
    </location>
</feature>
<feature type="coiled-coil region" evidence="5">
    <location>
        <begin position="189"/>
        <end position="262"/>
    </location>
</feature>
<dbReference type="Pfam" id="PF00177">
    <property type="entry name" value="Ribosomal_S7"/>
    <property type="match status" value="1"/>
</dbReference>
<keyword evidence="9" id="KW-1185">Reference proteome</keyword>
<organism evidence="8 9">
    <name type="scientific">Pseudopithomyces chartarum</name>
    <dbReference type="NCBI Taxonomy" id="1892770"/>
    <lineage>
        <taxon>Eukaryota</taxon>
        <taxon>Fungi</taxon>
        <taxon>Dikarya</taxon>
        <taxon>Ascomycota</taxon>
        <taxon>Pezizomycotina</taxon>
        <taxon>Dothideomycetes</taxon>
        <taxon>Pleosporomycetidae</taxon>
        <taxon>Pleosporales</taxon>
        <taxon>Massarineae</taxon>
        <taxon>Didymosphaeriaceae</taxon>
        <taxon>Pseudopithomyces</taxon>
    </lineage>
</organism>
<evidence type="ECO:0000256" key="1">
    <source>
        <dbReference type="ARBA" id="ARBA00007151"/>
    </source>
</evidence>
<dbReference type="CDD" id="cd14867">
    <property type="entry name" value="uS7_Eukaryote"/>
    <property type="match status" value="1"/>
</dbReference>
<dbReference type="AlphaFoldDB" id="A0AAN6LX24"/>
<dbReference type="SUPFAM" id="SSF47973">
    <property type="entry name" value="Ribosomal protein S7"/>
    <property type="match status" value="1"/>
</dbReference>
<evidence type="ECO:0000256" key="5">
    <source>
        <dbReference type="SAM" id="Coils"/>
    </source>
</evidence>